<evidence type="ECO:0000256" key="1">
    <source>
        <dbReference type="ARBA" id="ARBA00023125"/>
    </source>
</evidence>
<protein>
    <recommendedName>
        <fullName evidence="3">Cas12f1-like TNB domain-containing protein</fullName>
    </recommendedName>
</protein>
<evidence type="ECO:0000313" key="4">
    <source>
        <dbReference type="EMBL" id="GJJ78522.1"/>
    </source>
</evidence>
<feature type="compositionally biased region" description="Polar residues" evidence="2">
    <location>
        <begin position="635"/>
        <end position="649"/>
    </location>
</feature>
<dbReference type="OrthoDB" id="2430034at2759"/>
<dbReference type="EMBL" id="BQFW01000015">
    <property type="protein sequence ID" value="GJJ78522.1"/>
    <property type="molecule type" value="Genomic_DNA"/>
</dbReference>
<sequence length="1074" mass="120727">MTLAIVCKNDYTSNFPGFGIKRNRNVIRDFDPAVVQARKEREAEERRRKAALKKSTSKGKSSRKRTREASPTEVPAGTSTMASSPSSVISVAVTTRKREASRKRKASPVDERWRTMTPRQYLSHYCETVTEILKDERRVLPSRYERSLLAFAFLCTSLAGKKDDKVLLKAGRNIRQYEPRTIEEGDEEQEEIGPDQLGPPVEIDEPKLFQDLYNRYVQEMGRSRVLPANPVSVSTLKTYNCSYRNHGRSRWRNPYEHIFPRVDSNGNASFLAGLEVADIGNCKERPAGPRQKQSGHKGQGMVKKNMAKRRKRKTKADAGTGRVKIYQQKAEIDPTKPAKESNVTAETTKRRQTVKDFVTITITAGSLLGNIQQCLSGAEAIAVNKRIQDCVATKLRLENDLYDIYTVCIDKFRQRTTAAAVLSSLVGPSLAGPSSAGPPSAGPPSTPLSALQGTDGLPDDFFEQIPFLSYKERGWQTFDTNAGQSSAVQVVKNIKHHYRTAKINHEVWPKSTKNDYIAWFFQHNNGQFADYVQGKIASQFTRVDSADLFRFLAAKPPGPNTAEDPIPKQLLHRIFGADKPNQNLRVAYITKHKGWLFSQILYKIDPPGTTRFRRYHRKARLQDDEDDPNPLVLGQSFQTNGRALNIQVSDTRRPKPKKKKKSEDPDSQDPADDKDDEEDDEDDDEDDGGDGDDDFFDYDEDDDPNEMQPLKDDDDNHKEAISAEQTAQTGVASQPTSMSKNPGPVTFSNGSTYTFGKGSATLPNASVFDFGDITTGEVTVIGIDPGEVFSMTATRLRLNAEKSGTTNDRASKRIRRSFLYHPVRLFQEAVRVKKVKEHIHLLETNIPPYKPLSILERMHYLHSPAQQVLGRLLGPNIPVPNLQGAVKDVLFDFYHSPWMLKRKWDMRKAQQRAIDLAMDQIFKLAGVLSGRKADGSAGTTVVFALGLGSFNSRTGLPSKHGPLERRFTQRARRLGYIVVGVDEYYTSAKCLRQNCDAFLQYGERRSKYCTACKQYFDRDVVGSENIAYICMQFILGQERPPKFCPIPDPFHLTATILKDAVIEVCQEAIKNIFG</sequence>
<reference evidence="4" key="2">
    <citation type="journal article" date="2022" name="Microbiol. Resour. Announc.">
        <title>Whole-Genome Sequence of Entomortierella parvispora E1425, a Mucoromycotan Fungus Associated with Burkholderiaceae-Related Endosymbiotic Bacteria.</title>
        <authorList>
            <person name="Herlambang A."/>
            <person name="Guo Y."/>
            <person name="Takashima Y."/>
            <person name="Narisawa K."/>
            <person name="Ohta H."/>
            <person name="Nishizawa T."/>
        </authorList>
    </citation>
    <scope>NUCLEOTIDE SEQUENCE</scope>
    <source>
        <strain evidence="4">E1425</strain>
    </source>
</reference>
<feature type="compositionally biased region" description="Acidic residues" evidence="2">
    <location>
        <begin position="665"/>
        <end position="705"/>
    </location>
</feature>
<name>A0A9P3HKU7_9FUNG</name>
<feature type="compositionally biased region" description="Polar residues" evidence="2">
    <location>
        <begin position="723"/>
        <end position="745"/>
    </location>
</feature>
<feature type="domain" description="Cas12f1-like TNB" evidence="3">
    <location>
        <begin position="961"/>
        <end position="1026"/>
    </location>
</feature>
<reference evidence="4" key="1">
    <citation type="submission" date="2021-11" db="EMBL/GenBank/DDBJ databases">
        <authorList>
            <person name="Herlambang A."/>
            <person name="Guo Y."/>
            <person name="Takashima Y."/>
            <person name="Nishizawa T."/>
        </authorList>
    </citation>
    <scope>NUCLEOTIDE SEQUENCE</scope>
    <source>
        <strain evidence="4">E1425</strain>
    </source>
</reference>
<keyword evidence="1" id="KW-0238">DNA-binding</keyword>
<proteinExistence type="predicted"/>
<accession>A0A9P3HKU7</accession>
<feature type="region of interest" description="Disordered" evidence="2">
    <location>
        <begin position="620"/>
        <end position="745"/>
    </location>
</feature>
<dbReference type="Pfam" id="PF07282">
    <property type="entry name" value="Cas12f1-like_TNB"/>
    <property type="match status" value="1"/>
</dbReference>
<feature type="compositionally biased region" description="Basic residues" evidence="2">
    <location>
        <begin position="305"/>
        <end position="314"/>
    </location>
</feature>
<feature type="region of interest" description="Disordered" evidence="2">
    <location>
        <begin position="284"/>
        <end position="319"/>
    </location>
</feature>
<feature type="region of interest" description="Disordered" evidence="2">
    <location>
        <begin position="41"/>
        <end position="110"/>
    </location>
</feature>
<evidence type="ECO:0000313" key="5">
    <source>
        <dbReference type="Proteomes" id="UP000827284"/>
    </source>
</evidence>
<feature type="compositionally biased region" description="Basic residues" evidence="2">
    <location>
        <begin position="48"/>
        <end position="66"/>
    </location>
</feature>
<dbReference type="Proteomes" id="UP000827284">
    <property type="component" value="Unassembled WGS sequence"/>
</dbReference>
<feature type="compositionally biased region" description="Low complexity" evidence="2">
    <location>
        <begin position="76"/>
        <end position="94"/>
    </location>
</feature>
<dbReference type="AlphaFoldDB" id="A0A9P3HKU7"/>
<evidence type="ECO:0000259" key="3">
    <source>
        <dbReference type="Pfam" id="PF07282"/>
    </source>
</evidence>
<keyword evidence="5" id="KW-1185">Reference proteome</keyword>
<feature type="compositionally biased region" description="Basic and acidic residues" evidence="2">
    <location>
        <begin position="709"/>
        <end position="721"/>
    </location>
</feature>
<evidence type="ECO:0000256" key="2">
    <source>
        <dbReference type="SAM" id="MobiDB-lite"/>
    </source>
</evidence>
<dbReference type="GO" id="GO:0003677">
    <property type="term" value="F:DNA binding"/>
    <property type="evidence" value="ECO:0007669"/>
    <property type="project" value="UniProtKB-KW"/>
</dbReference>
<comment type="caution">
    <text evidence="4">The sequence shown here is derived from an EMBL/GenBank/DDBJ whole genome shotgun (WGS) entry which is preliminary data.</text>
</comment>
<gene>
    <name evidence="4" type="ORF">EMPS_10881</name>
</gene>
<organism evidence="4 5">
    <name type="scientific">Entomortierella parvispora</name>
    <dbReference type="NCBI Taxonomy" id="205924"/>
    <lineage>
        <taxon>Eukaryota</taxon>
        <taxon>Fungi</taxon>
        <taxon>Fungi incertae sedis</taxon>
        <taxon>Mucoromycota</taxon>
        <taxon>Mortierellomycotina</taxon>
        <taxon>Mortierellomycetes</taxon>
        <taxon>Mortierellales</taxon>
        <taxon>Mortierellaceae</taxon>
        <taxon>Entomortierella</taxon>
    </lineage>
</organism>
<dbReference type="InterPro" id="IPR010095">
    <property type="entry name" value="Cas12f1-like_TNB"/>
</dbReference>